<dbReference type="InterPro" id="IPR036388">
    <property type="entry name" value="WH-like_DNA-bd_sf"/>
</dbReference>
<evidence type="ECO:0008006" key="3">
    <source>
        <dbReference type="Google" id="ProtNLM"/>
    </source>
</evidence>
<dbReference type="InterPro" id="IPR019707">
    <property type="entry name" value="DUF2582"/>
</dbReference>
<keyword evidence="2" id="KW-1185">Reference proteome</keyword>
<gene>
    <name evidence="1" type="ORF">AU255_05255</name>
</gene>
<organism evidence="1 2">
    <name type="scientific">Methyloprofundus sedimenti</name>
    <dbReference type="NCBI Taxonomy" id="1420851"/>
    <lineage>
        <taxon>Bacteria</taxon>
        <taxon>Pseudomonadati</taxon>
        <taxon>Pseudomonadota</taxon>
        <taxon>Gammaproteobacteria</taxon>
        <taxon>Methylococcales</taxon>
        <taxon>Methylococcaceae</taxon>
        <taxon>Methyloprofundus</taxon>
    </lineage>
</organism>
<evidence type="ECO:0000313" key="2">
    <source>
        <dbReference type="Proteomes" id="UP000191980"/>
    </source>
</evidence>
<dbReference type="Proteomes" id="UP000191980">
    <property type="component" value="Unassembled WGS sequence"/>
</dbReference>
<comment type="caution">
    <text evidence="1">The sequence shown here is derived from an EMBL/GenBank/DDBJ whole genome shotgun (WGS) entry which is preliminary data.</text>
</comment>
<reference evidence="1 2" key="1">
    <citation type="submission" date="2015-12" db="EMBL/GenBank/DDBJ databases">
        <authorList>
            <person name="Shamseldin A."/>
            <person name="Moawad H."/>
            <person name="Abd El-Rahim W.M."/>
            <person name="Sadowsky M.J."/>
        </authorList>
    </citation>
    <scope>NUCLEOTIDE SEQUENCE [LARGE SCALE GENOMIC DNA]</scope>
    <source>
        <strain evidence="1 2">WF1</strain>
    </source>
</reference>
<dbReference type="Gene3D" id="1.10.10.10">
    <property type="entry name" value="Winged helix-like DNA-binding domain superfamily/Winged helix DNA-binding domain"/>
    <property type="match status" value="1"/>
</dbReference>
<name>A0A1V8M711_9GAMM</name>
<accession>A0A1V8M711</accession>
<dbReference type="RefSeq" id="WP_080521907.1">
    <property type="nucleotide sequence ID" value="NZ_LPUF01000001.1"/>
</dbReference>
<dbReference type="AlphaFoldDB" id="A0A1V8M711"/>
<proteinExistence type="predicted"/>
<protein>
    <recommendedName>
        <fullName evidence="3">Winged helix-turn-helix domain-containing protein</fullName>
    </recommendedName>
</protein>
<dbReference type="STRING" id="1420851.AU255_05255"/>
<dbReference type="OrthoDB" id="5570695at2"/>
<dbReference type="EMBL" id="LPUF01000001">
    <property type="protein sequence ID" value="OQK17296.1"/>
    <property type="molecule type" value="Genomic_DNA"/>
</dbReference>
<evidence type="ECO:0000313" key="1">
    <source>
        <dbReference type="EMBL" id="OQK17296.1"/>
    </source>
</evidence>
<sequence>MSESIGKAAGLIWSFLDENGPASSTKITTVTKLTKSEVQRAIGWLACEGKLDFETKGRNETISLR</sequence>
<dbReference type="Pfam" id="PF10771">
    <property type="entry name" value="DUF2582"/>
    <property type="match status" value="1"/>
</dbReference>